<sequence length="128" mass="13761">MSPTATQRKPTTRKKKKAAARGWITWWPLLLGILVTPLTVRAAGVMALAGPDALRMLYPWVQLVQNPMLAFPTDIAGTLSQAMMYLQFPLYGLLMALVLRAKGMLPAIIAAAAAHFGAVAIVVALAHL</sequence>
<keyword evidence="1" id="KW-0472">Membrane</keyword>
<feature type="transmembrane region" description="Helical" evidence="1">
    <location>
        <begin position="82"/>
        <end position="99"/>
    </location>
</feature>
<keyword evidence="3" id="KW-1185">Reference proteome</keyword>
<dbReference type="KEGG" id="adin:H7849_05125"/>
<dbReference type="AlphaFoldDB" id="A0A7G8BLC5"/>
<evidence type="ECO:0000256" key="1">
    <source>
        <dbReference type="SAM" id="Phobius"/>
    </source>
</evidence>
<feature type="transmembrane region" description="Helical" evidence="1">
    <location>
        <begin position="106"/>
        <end position="126"/>
    </location>
</feature>
<proteinExistence type="predicted"/>
<accession>A0A7G8BLC5</accession>
<reference evidence="2 3" key="1">
    <citation type="submission" date="2020-08" db="EMBL/GenBank/DDBJ databases">
        <title>Edaphobacter telluris sp. nov. and Acidobacterium dinghuensis sp. nov., two acidobacteria isolated from forest soil.</title>
        <authorList>
            <person name="Fu J."/>
            <person name="Qiu L."/>
        </authorList>
    </citation>
    <scope>NUCLEOTIDE SEQUENCE [LARGE SCALE GENOMIC DNA]</scope>
    <source>
        <strain evidence="2">4Y35</strain>
    </source>
</reference>
<keyword evidence="1" id="KW-0812">Transmembrane</keyword>
<evidence type="ECO:0000313" key="2">
    <source>
        <dbReference type="EMBL" id="QNI33345.1"/>
    </source>
</evidence>
<dbReference type="RefSeq" id="WP_186744699.1">
    <property type="nucleotide sequence ID" value="NZ_CP060394.1"/>
</dbReference>
<keyword evidence="1" id="KW-1133">Transmembrane helix</keyword>
<evidence type="ECO:0000313" key="3">
    <source>
        <dbReference type="Proteomes" id="UP000515312"/>
    </source>
</evidence>
<dbReference type="EMBL" id="CP060394">
    <property type="protein sequence ID" value="QNI33345.1"/>
    <property type="molecule type" value="Genomic_DNA"/>
</dbReference>
<name>A0A7G8BLC5_9BACT</name>
<gene>
    <name evidence="2" type="ORF">H7849_05125</name>
</gene>
<organism evidence="2 3">
    <name type="scientific">Alloacidobacterium dinghuense</name>
    <dbReference type="NCBI Taxonomy" id="2763107"/>
    <lineage>
        <taxon>Bacteria</taxon>
        <taxon>Pseudomonadati</taxon>
        <taxon>Acidobacteriota</taxon>
        <taxon>Terriglobia</taxon>
        <taxon>Terriglobales</taxon>
        <taxon>Acidobacteriaceae</taxon>
        <taxon>Alloacidobacterium</taxon>
    </lineage>
</organism>
<dbReference type="Proteomes" id="UP000515312">
    <property type="component" value="Chromosome"/>
</dbReference>
<protein>
    <submittedName>
        <fullName evidence="2">Uncharacterized protein</fullName>
    </submittedName>
</protein>